<dbReference type="GO" id="GO:0016853">
    <property type="term" value="F:isomerase activity"/>
    <property type="evidence" value="ECO:0007669"/>
    <property type="project" value="UniProtKB-KW"/>
</dbReference>
<dbReference type="PIRSF" id="PIRSF016184">
    <property type="entry name" value="PhzC_PhzF"/>
    <property type="match status" value="1"/>
</dbReference>
<dbReference type="Proteomes" id="UP000593567">
    <property type="component" value="Unassembled WGS sequence"/>
</dbReference>
<feature type="active site" evidence="3">
    <location>
        <position position="48"/>
    </location>
</feature>
<gene>
    <name evidence="4" type="ORF">EB796_021635</name>
</gene>
<dbReference type="EMBL" id="VXIV02003195">
    <property type="protein sequence ID" value="KAF6020042.1"/>
    <property type="molecule type" value="Genomic_DNA"/>
</dbReference>
<comment type="similarity">
    <text evidence="1">Belongs to the PhzF family.</text>
</comment>
<dbReference type="PANTHER" id="PTHR13774:SF17">
    <property type="entry name" value="PHENAZINE BIOSYNTHESIS-LIKE DOMAIN-CONTAINING PROTEIN"/>
    <property type="match status" value="1"/>
</dbReference>
<dbReference type="SUPFAM" id="SSF54506">
    <property type="entry name" value="Diaminopimelate epimerase-like"/>
    <property type="match status" value="1"/>
</dbReference>
<evidence type="ECO:0000256" key="3">
    <source>
        <dbReference type="PIRSR" id="PIRSR016184-1"/>
    </source>
</evidence>
<dbReference type="PANTHER" id="PTHR13774">
    <property type="entry name" value="PHENAZINE BIOSYNTHESIS PROTEIN"/>
    <property type="match status" value="1"/>
</dbReference>
<name>A0A7J7J1I4_BUGNE</name>
<dbReference type="NCBIfam" id="TIGR00654">
    <property type="entry name" value="PhzF_family"/>
    <property type="match status" value="1"/>
</dbReference>
<keyword evidence="2" id="KW-0413">Isomerase</keyword>
<protein>
    <submittedName>
        <fullName evidence="4">PBLD</fullName>
    </submittedName>
</protein>
<keyword evidence="5" id="KW-1185">Reference proteome</keyword>
<evidence type="ECO:0000313" key="5">
    <source>
        <dbReference type="Proteomes" id="UP000593567"/>
    </source>
</evidence>
<evidence type="ECO:0000256" key="2">
    <source>
        <dbReference type="ARBA" id="ARBA00023235"/>
    </source>
</evidence>
<dbReference type="Pfam" id="PF02567">
    <property type="entry name" value="PhzC-PhzF"/>
    <property type="match status" value="1"/>
</dbReference>
<proteinExistence type="inferred from homology"/>
<dbReference type="GO" id="GO:0005737">
    <property type="term" value="C:cytoplasm"/>
    <property type="evidence" value="ECO:0007669"/>
    <property type="project" value="TreeGrafter"/>
</dbReference>
<dbReference type="InterPro" id="IPR003719">
    <property type="entry name" value="Phenazine_PhzF-like"/>
</dbReference>
<evidence type="ECO:0000313" key="4">
    <source>
        <dbReference type="EMBL" id="KAF6020042.1"/>
    </source>
</evidence>
<accession>A0A7J7J1I4</accession>
<dbReference type="Gene3D" id="3.10.310.10">
    <property type="entry name" value="Diaminopimelate Epimerase, Chain A, domain 1"/>
    <property type="match status" value="2"/>
</dbReference>
<sequence length="300" mass="32897">MELPIYTVDAFTTHPFEGNPAAVCIIKHDQDVDPSIMQSIAKEMNLSETAFVQLLNPSVESVDKVFGLRWFTPTIEVNLCGHATLASAAVLFHHYAHLCDHLVKFKTLSGILTAKNEHGQITLDLPLADCTSQVSKTADSVIQKVLLEFNSSIQTSHVKAYYSPMTKKLLIRLPDECSRSQLESFPVPEASNLLKTHDGTDIKGVIVTVLGGGADKDKRPYDFVSRYFAPWVGIPEDPVTGSAHTVLGKYWSEVLSTPHLYARQCSSRGGNLLLTVDEKSGRLFVAGKACIVLTGKFILP</sequence>
<dbReference type="AlphaFoldDB" id="A0A7J7J1I4"/>
<evidence type="ECO:0000256" key="1">
    <source>
        <dbReference type="ARBA" id="ARBA00008270"/>
    </source>
</evidence>
<reference evidence="4" key="1">
    <citation type="submission" date="2020-06" db="EMBL/GenBank/DDBJ databases">
        <title>Draft genome of Bugula neritina, a colonial animal packing powerful symbionts and potential medicines.</title>
        <authorList>
            <person name="Rayko M."/>
        </authorList>
    </citation>
    <scope>NUCLEOTIDE SEQUENCE [LARGE SCALE GENOMIC DNA]</scope>
    <source>
        <strain evidence="4">Kwan_BN1</strain>
    </source>
</reference>
<dbReference type="OrthoDB" id="75169at2759"/>
<organism evidence="4 5">
    <name type="scientific">Bugula neritina</name>
    <name type="common">Brown bryozoan</name>
    <name type="synonym">Sertularia neritina</name>
    <dbReference type="NCBI Taxonomy" id="10212"/>
    <lineage>
        <taxon>Eukaryota</taxon>
        <taxon>Metazoa</taxon>
        <taxon>Spiralia</taxon>
        <taxon>Lophotrochozoa</taxon>
        <taxon>Bryozoa</taxon>
        <taxon>Gymnolaemata</taxon>
        <taxon>Cheilostomatida</taxon>
        <taxon>Flustrina</taxon>
        <taxon>Buguloidea</taxon>
        <taxon>Bugulidae</taxon>
        <taxon>Bugula</taxon>
    </lineage>
</organism>
<comment type="caution">
    <text evidence="4">The sequence shown here is derived from an EMBL/GenBank/DDBJ whole genome shotgun (WGS) entry which is preliminary data.</text>
</comment>